<keyword evidence="2" id="KW-0812">Transmembrane</keyword>
<sequence>MDLYDPLSRFLNFIITTLILFNVIPNSVLAIDDKYEKCSSRFRCGNMDIRYPFRGGNQSEYCGYPGFKVDSNSDVPQITILDRNYRVLKFDWDSKIVSVAIQDYWENN</sequence>
<keyword evidence="9" id="KW-1185">Reference proteome</keyword>
<dbReference type="GO" id="GO:0030247">
    <property type="term" value="F:polysaccharide binding"/>
    <property type="evidence" value="ECO:0007669"/>
    <property type="project" value="InterPro"/>
</dbReference>
<keyword evidence="3 6" id="KW-0732">Signal</keyword>
<keyword evidence="5" id="KW-0472">Membrane</keyword>
<evidence type="ECO:0000256" key="2">
    <source>
        <dbReference type="ARBA" id="ARBA00022692"/>
    </source>
</evidence>
<dbReference type="GO" id="GO:0016020">
    <property type="term" value="C:membrane"/>
    <property type="evidence" value="ECO:0007669"/>
    <property type="project" value="UniProtKB-SubCell"/>
</dbReference>
<evidence type="ECO:0000256" key="5">
    <source>
        <dbReference type="ARBA" id="ARBA00023136"/>
    </source>
</evidence>
<keyword evidence="4" id="KW-1133">Transmembrane helix</keyword>
<feature type="chain" id="PRO_5041922371" description="Wall-associated receptor kinase galacturonan-binding domain-containing protein" evidence="6">
    <location>
        <begin position="31"/>
        <end position="108"/>
    </location>
</feature>
<evidence type="ECO:0000256" key="1">
    <source>
        <dbReference type="ARBA" id="ARBA00004167"/>
    </source>
</evidence>
<evidence type="ECO:0000259" key="7">
    <source>
        <dbReference type="Pfam" id="PF13947"/>
    </source>
</evidence>
<dbReference type="Proteomes" id="UP001280121">
    <property type="component" value="Unassembled WGS sequence"/>
</dbReference>
<evidence type="ECO:0000313" key="9">
    <source>
        <dbReference type="Proteomes" id="UP001280121"/>
    </source>
</evidence>
<feature type="domain" description="Wall-associated receptor kinase galacturonan-binding" evidence="7">
    <location>
        <begin position="38"/>
        <end position="99"/>
    </location>
</feature>
<protein>
    <recommendedName>
        <fullName evidence="7">Wall-associated receptor kinase galacturonan-binding domain-containing protein</fullName>
    </recommendedName>
</protein>
<dbReference type="Pfam" id="PF13947">
    <property type="entry name" value="GUB_WAK_bind"/>
    <property type="match status" value="1"/>
</dbReference>
<comment type="caution">
    <text evidence="8">The sequence shown here is derived from an EMBL/GenBank/DDBJ whole genome shotgun (WGS) entry which is preliminary data.</text>
</comment>
<proteinExistence type="predicted"/>
<dbReference type="AlphaFoldDB" id="A0AAE0CI97"/>
<dbReference type="PANTHER" id="PTHR33138">
    <property type="entry name" value="OS01G0690200 PROTEIN"/>
    <property type="match status" value="1"/>
</dbReference>
<feature type="signal peptide" evidence="6">
    <location>
        <begin position="1"/>
        <end position="30"/>
    </location>
</feature>
<dbReference type="EMBL" id="JANJYI010000004">
    <property type="protein sequence ID" value="KAK2652299.1"/>
    <property type="molecule type" value="Genomic_DNA"/>
</dbReference>
<dbReference type="InterPro" id="IPR025287">
    <property type="entry name" value="WAK_GUB"/>
</dbReference>
<organism evidence="8 9">
    <name type="scientific">Dipteronia dyeriana</name>
    <dbReference type="NCBI Taxonomy" id="168575"/>
    <lineage>
        <taxon>Eukaryota</taxon>
        <taxon>Viridiplantae</taxon>
        <taxon>Streptophyta</taxon>
        <taxon>Embryophyta</taxon>
        <taxon>Tracheophyta</taxon>
        <taxon>Spermatophyta</taxon>
        <taxon>Magnoliopsida</taxon>
        <taxon>eudicotyledons</taxon>
        <taxon>Gunneridae</taxon>
        <taxon>Pentapetalae</taxon>
        <taxon>rosids</taxon>
        <taxon>malvids</taxon>
        <taxon>Sapindales</taxon>
        <taxon>Sapindaceae</taxon>
        <taxon>Hippocastanoideae</taxon>
        <taxon>Acereae</taxon>
        <taxon>Dipteronia</taxon>
    </lineage>
</organism>
<dbReference type="PANTHER" id="PTHR33138:SF72">
    <property type="entry name" value="WALL-ASSOCIATED RECEPTOR KINASE CARBOXY-TERMINAL PROTEIN"/>
    <property type="match status" value="1"/>
</dbReference>
<evidence type="ECO:0000256" key="6">
    <source>
        <dbReference type="SAM" id="SignalP"/>
    </source>
</evidence>
<gene>
    <name evidence="8" type="ORF">Ddye_012155</name>
</gene>
<evidence type="ECO:0000313" key="8">
    <source>
        <dbReference type="EMBL" id="KAK2652299.1"/>
    </source>
</evidence>
<reference evidence="8" key="1">
    <citation type="journal article" date="2023" name="Plant J.">
        <title>Genome sequences and population genomics provide insights into the demographic history, inbreeding, and mutation load of two 'living fossil' tree species of Dipteronia.</title>
        <authorList>
            <person name="Feng Y."/>
            <person name="Comes H.P."/>
            <person name="Chen J."/>
            <person name="Zhu S."/>
            <person name="Lu R."/>
            <person name="Zhang X."/>
            <person name="Li P."/>
            <person name="Qiu J."/>
            <person name="Olsen K.M."/>
            <person name="Qiu Y."/>
        </authorList>
    </citation>
    <scope>NUCLEOTIDE SEQUENCE</scope>
    <source>
        <strain evidence="8">KIB01</strain>
    </source>
</reference>
<accession>A0AAE0CI97</accession>
<name>A0AAE0CI97_9ROSI</name>
<evidence type="ECO:0000256" key="3">
    <source>
        <dbReference type="ARBA" id="ARBA00022729"/>
    </source>
</evidence>
<comment type="subcellular location">
    <subcellularLocation>
        <location evidence="1">Membrane</location>
        <topology evidence="1">Single-pass membrane protein</topology>
    </subcellularLocation>
</comment>
<evidence type="ECO:0000256" key="4">
    <source>
        <dbReference type="ARBA" id="ARBA00022989"/>
    </source>
</evidence>